<dbReference type="GeneID" id="18926087"/>
<dbReference type="InParanoid" id="F4S1B8"/>
<keyword evidence="1" id="KW-0472">Membrane</keyword>
<keyword evidence="1" id="KW-0812">Transmembrane</keyword>
<accession>F4S1B8</accession>
<feature type="transmembrane region" description="Helical" evidence="1">
    <location>
        <begin position="153"/>
        <end position="174"/>
    </location>
</feature>
<dbReference type="VEuPathDB" id="FungiDB:MELLADRAFT_117766"/>
<reference evidence="3" key="1">
    <citation type="journal article" date="2011" name="Proc. Natl. Acad. Sci. U.S.A.">
        <title>Obligate biotrophy features unraveled by the genomic analysis of rust fungi.</title>
        <authorList>
            <person name="Duplessis S."/>
            <person name="Cuomo C.A."/>
            <person name="Lin Y.-C."/>
            <person name="Aerts A."/>
            <person name="Tisserant E."/>
            <person name="Veneault-Fourrey C."/>
            <person name="Joly D.L."/>
            <person name="Hacquard S."/>
            <person name="Amselem J."/>
            <person name="Cantarel B.L."/>
            <person name="Chiu R."/>
            <person name="Coutinho P.M."/>
            <person name="Feau N."/>
            <person name="Field M."/>
            <person name="Frey P."/>
            <person name="Gelhaye E."/>
            <person name="Goldberg J."/>
            <person name="Grabherr M.G."/>
            <person name="Kodira C.D."/>
            <person name="Kohler A."/>
            <person name="Kuees U."/>
            <person name="Lindquist E.A."/>
            <person name="Lucas S.M."/>
            <person name="Mago R."/>
            <person name="Mauceli E."/>
            <person name="Morin E."/>
            <person name="Murat C."/>
            <person name="Pangilinan J.L."/>
            <person name="Park R."/>
            <person name="Pearson M."/>
            <person name="Quesneville H."/>
            <person name="Rouhier N."/>
            <person name="Sakthikumar S."/>
            <person name="Salamov A.A."/>
            <person name="Schmutz J."/>
            <person name="Selles B."/>
            <person name="Shapiro H."/>
            <person name="Tanguay P."/>
            <person name="Tuskan G.A."/>
            <person name="Henrissat B."/>
            <person name="Van de Peer Y."/>
            <person name="Rouze P."/>
            <person name="Ellis J.G."/>
            <person name="Dodds P.N."/>
            <person name="Schein J.E."/>
            <person name="Zhong S."/>
            <person name="Hamelin R.C."/>
            <person name="Grigoriev I.V."/>
            <person name="Szabo L.J."/>
            <person name="Martin F."/>
        </authorList>
    </citation>
    <scope>NUCLEOTIDE SEQUENCE [LARGE SCALE GENOMIC DNA]</scope>
    <source>
        <strain evidence="3">98AG31 / pathotype 3-4-7</strain>
    </source>
</reference>
<keyword evidence="3" id="KW-1185">Reference proteome</keyword>
<proteinExistence type="predicted"/>
<sequence>MQNVIKVNVRLEMLAATHRAIGTSPELLPGDKPVCMYPRKLDGKEFLEATCCTASGLLGTFVLAWTGCVAGFIKARSLEHKTAPASYSDCSGIPPEILALKMPLMDDYREDELTVSNMILFSQIYRTLAVGSIVFISAVSIAMIQSKAQRHPVIIVFLITSWFGAWISLIPVLFDQYIPNREDPHASNVTAGRDLRLCQLNAVLIAYAEVLRILLQLRHLKSPVSKSDDLEVQFEKDLNWASYNSTPMMSLPSSSTLDCGKLETSTSSTVVTRTWWHCALPSQSSISIVMVVMPFVTSAVAPVLVLISLASQNWSEVHTSILNPRLAALAAITAVGASIHWIIRIASLVKPSCCSFIEPLFMICFPLFGNALFVNKPVIEQFSSWFQSLRRFACCNFIKPST</sequence>
<feature type="transmembrane region" description="Helical" evidence="1">
    <location>
        <begin position="286"/>
        <end position="310"/>
    </location>
</feature>
<evidence type="ECO:0000313" key="3">
    <source>
        <dbReference type="Proteomes" id="UP000001072"/>
    </source>
</evidence>
<dbReference type="EMBL" id="GL883137">
    <property type="protein sequence ID" value="EGG01536.1"/>
    <property type="molecule type" value="Genomic_DNA"/>
</dbReference>
<dbReference type="HOGENOM" id="CLU_685271_0_0_1"/>
<evidence type="ECO:0000256" key="1">
    <source>
        <dbReference type="SAM" id="Phobius"/>
    </source>
</evidence>
<dbReference type="OrthoDB" id="10515153at2759"/>
<evidence type="ECO:0000313" key="2">
    <source>
        <dbReference type="EMBL" id="EGG01536.1"/>
    </source>
</evidence>
<feature type="transmembrane region" description="Helical" evidence="1">
    <location>
        <begin position="124"/>
        <end position="144"/>
    </location>
</feature>
<protein>
    <submittedName>
        <fullName evidence="2">Uncharacterized protein</fullName>
    </submittedName>
</protein>
<dbReference type="RefSeq" id="XP_007415127.1">
    <property type="nucleotide sequence ID" value="XM_007415065.1"/>
</dbReference>
<organism evidence="3">
    <name type="scientific">Melampsora larici-populina (strain 98AG31 / pathotype 3-4-7)</name>
    <name type="common">Poplar leaf rust fungus</name>
    <dbReference type="NCBI Taxonomy" id="747676"/>
    <lineage>
        <taxon>Eukaryota</taxon>
        <taxon>Fungi</taxon>
        <taxon>Dikarya</taxon>
        <taxon>Basidiomycota</taxon>
        <taxon>Pucciniomycotina</taxon>
        <taxon>Pucciniomycetes</taxon>
        <taxon>Pucciniales</taxon>
        <taxon>Melampsoraceae</taxon>
        <taxon>Melampsora</taxon>
    </lineage>
</organism>
<dbReference type="Proteomes" id="UP000001072">
    <property type="component" value="Unassembled WGS sequence"/>
</dbReference>
<name>F4S1B8_MELLP</name>
<feature type="transmembrane region" description="Helical" evidence="1">
    <location>
        <begin position="46"/>
        <end position="73"/>
    </location>
</feature>
<keyword evidence="1" id="KW-1133">Transmembrane helix</keyword>
<feature type="transmembrane region" description="Helical" evidence="1">
    <location>
        <begin position="355"/>
        <end position="374"/>
    </location>
</feature>
<feature type="transmembrane region" description="Helical" evidence="1">
    <location>
        <begin position="322"/>
        <end position="343"/>
    </location>
</feature>
<dbReference type="KEGG" id="mlr:MELLADRAFT_117766"/>
<gene>
    <name evidence="2" type="ORF">MELLADRAFT_117766</name>
</gene>
<dbReference type="AlphaFoldDB" id="F4S1B8"/>